<sequence length="102" mass="11753">MRKFIICLLLLFSGCSCDSALEIEKGCNDIAKDDFLYHDIDGSPYLENKSIDKYIEVKFQLLCNGYPGMIKTYTLRPMERRKFNKIDGCIGFISESLCVTYK</sequence>
<comment type="caution">
    <text evidence="1">The sequence shown here is derived from an EMBL/GenBank/DDBJ whole genome shotgun (WGS) entry which is preliminary data.</text>
</comment>
<name>A0ABQ6PVE9_9BACT</name>
<evidence type="ECO:0008006" key="3">
    <source>
        <dbReference type="Google" id="ProtNLM"/>
    </source>
</evidence>
<reference evidence="1 2" key="1">
    <citation type="submission" date="2023-08" db="EMBL/GenBank/DDBJ databases">
        <title>Draft genome sequence of Algoriphagus confluentis.</title>
        <authorList>
            <person name="Takatani N."/>
            <person name="Hosokawa M."/>
            <person name="Sawabe T."/>
        </authorList>
    </citation>
    <scope>NUCLEOTIDE SEQUENCE [LARGE SCALE GENOMIC DNA]</scope>
    <source>
        <strain evidence="1 2">NBRC 111222</strain>
    </source>
</reference>
<organism evidence="1 2">
    <name type="scientific">Algoriphagus confluentis</name>
    <dbReference type="NCBI Taxonomy" id="1697556"/>
    <lineage>
        <taxon>Bacteria</taxon>
        <taxon>Pseudomonadati</taxon>
        <taxon>Bacteroidota</taxon>
        <taxon>Cytophagia</taxon>
        <taxon>Cytophagales</taxon>
        <taxon>Cyclobacteriaceae</taxon>
        <taxon>Algoriphagus</taxon>
    </lineage>
</organism>
<gene>
    <name evidence="1" type="ORF">Aconfl_42510</name>
</gene>
<proteinExistence type="predicted"/>
<dbReference type="PROSITE" id="PS51257">
    <property type="entry name" value="PROKAR_LIPOPROTEIN"/>
    <property type="match status" value="1"/>
</dbReference>
<dbReference type="Proteomes" id="UP001338309">
    <property type="component" value="Unassembled WGS sequence"/>
</dbReference>
<accession>A0ABQ6PVE9</accession>
<evidence type="ECO:0000313" key="2">
    <source>
        <dbReference type="Proteomes" id="UP001338309"/>
    </source>
</evidence>
<protein>
    <recommendedName>
        <fullName evidence="3">Lipoprotein</fullName>
    </recommendedName>
</protein>
<evidence type="ECO:0000313" key="1">
    <source>
        <dbReference type="EMBL" id="GMQ31606.1"/>
    </source>
</evidence>
<dbReference type="EMBL" id="BTPD01000022">
    <property type="protein sequence ID" value="GMQ31606.1"/>
    <property type="molecule type" value="Genomic_DNA"/>
</dbReference>
<keyword evidence="2" id="KW-1185">Reference proteome</keyword>
<dbReference type="RefSeq" id="WP_338226379.1">
    <property type="nucleotide sequence ID" value="NZ_BTPD01000022.1"/>
</dbReference>